<organism evidence="3 4">
    <name type="scientific">Pseudoalteromonas luteoviolacea NCIMB 1942</name>
    <dbReference type="NCBI Taxonomy" id="1365253"/>
    <lineage>
        <taxon>Bacteria</taxon>
        <taxon>Pseudomonadati</taxon>
        <taxon>Pseudomonadota</taxon>
        <taxon>Gammaproteobacteria</taxon>
        <taxon>Alteromonadales</taxon>
        <taxon>Pseudoalteromonadaceae</taxon>
        <taxon>Pseudoalteromonas</taxon>
    </lineage>
</organism>
<sequence length="170" mass="18518">MDKLIFVLSVLVSGQAIANASCVNDAPIRFDKGDDQILLDNKHRLMWMDCVIEPTTKTCLSDNQSGFSMTGKQALEVATSVTIEGYSDWRLPNVKELVSLFAHECEAENAKLVMQLPDRLNYVWTSTTASSGSSAGLLVLSTASTQLVPWVISLSGPAVLLVRNIDQTVE</sequence>
<accession>A0A166ZST0</accession>
<name>A0A166ZST0_9GAMM</name>
<evidence type="ECO:0000313" key="3">
    <source>
        <dbReference type="EMBL" id="KZN44626.1"/>
    </source>
</evidence>
<feature type="domain" description="Lcl C-terminal" evidence="2">
    <location>
        <begin position="37"/>
        <end position="135"/>
    </location>
</feature>
<proteinExistence type="predicted"/>
<keyword evidence="1" id="KW-0732">Signal</keyword>
<evidence type="ECO:0000256" key="1">
    <source>
        <dbReference type="SAM" id="SignalP"/>
    </source>
</evidence>
<reference evidence="3 4" key="1">
    <citation type="submission" date="2013-07" db="EMBL/GenBank/DDBJ databases">
        <title>Comparative Genomic and Metabolomic Analysis of Twelve Strains of Pseudoalteromonas luteoviolacea.</title>
        <authorList>
            <person name="Vynne N.G."/>
            <person name="Mansson M."/>
            <person name="Gram L."/>
        </authorList>
    </citation>
    <scope>NUCLEOTIDE SEQUENCE [LARGE SCALE GENOMIC DNA]</scope>
    <source>
        <strain evidence="3 4">NCIMB 1942</strain>
    </source>
</reference>
<dbReference type="Proteomes" id="UP000076587">
    <property type="component" value="Unassembled WGS sequence"/>
</dbReference>
<gene>
    <name evidence="3" type="ORF">N482_16235</name>
</gene>
<dbReference type="AlphaFoldDB" id="A0A166ZST0"/>
<evidence type="ECO:0000259" key="2">
    <source>
        <dbReference type="Pfam" id="PF07603"/>
    </source>
</evidence>
<evidence type="ECO:0000313" key="4">
    <source>
        <dbReference type="Proteomes" id="UP000076587"/>
    </source>
</evidence>
<dbReference type="EMBL" id="AUXT01000189">
    <property type="protein sequence ID" value="KZN44626.1"/>
    <property type="molecule type" value="Genomic_DNA"/>
</dbReference>
<feature type="chain" id="PRO_5007883361" description="Lcl C-terminal domain-containing protein" evidence="1">
    <location>
        <begin position="19"/>
        <end position="170"/>
    </location>
</feature>
<protein>
    <recommendedName>
        <fullName evidence="2">Lcl C-terminal domain-containing protein</fullName>
    </recommendedName>
</protein>
<feature type="signal peptide" evidence="1">
    <location>
        <begin position="1"/>
        <end position="18"/>
    </location>
</feature>
<dbReference type="InterPro" id="IPR011460">
    <property type="entry name" value="Lcl_C"/>
</dbReference>
<dbReference type="RefSeq" id="WP_063378385.1">
    <property type="nucleotide sequence ID" value="NZ_AUXT01000189.1"/>
</dbReference>
<comment type="caution">
    <text evidence="3">The sequence shown here is derived from an EMBL/GenBank/DDBJ whole genome shotgun (WGS) entry which is preliminary data.</text>
</comment>
<dbReference type="PATRIC" id="fig|1365253.3.peg.3985"/>
<dbReference type="Pfam" id="PF07603">
    <property type="entry name" value="Lcl_C"/>
    <property type="match status" value="1"/>
</dbReference>
<dbReference type="OrthoDB" id="9793251at2"/>